<dbReference type="Proteomes" id="UP000838324">
    <property type="component" value="Unassembled WGS sequence"/>
</dbReference>
<evidence type="ECO:0000313" key="1">
    <source>
        <dbReference type="EMBL" id="CAH1207504.1"/>
    </source>
</evidence>
<evidence type="ECO:0000313" key="2">
    <source>
        <dbReference type="Proteomes" id="UP000838324"/>
    </source>
</evidence>
<reference evidence="1" key="1">
    <citation type="submission" date="2022-01" db="EMBL/GenBank/DDBJ databases">
        <authorList>
            <person name="Criscuolo A."/>
        </authorList>
    </citation>
    <scope>NUCLEOTIDE SEQUENCE</scope>
    <source>
        <strain evidence="1">CIP111892</strain>
    </source>
</reference>
<organism evidence="1 2">
    <name type="scientific">Paenibacillus auburnensis</name>
    <dbReference type="NCBI Taxonomy" id="2905649"/>
    <lineage>
        <taxon>Bacteria</taxon>
        <taxon>Bacillati</taxon>
        <taxon>Bacillota</taxon>
        <taxon>Bacilli</taxon>
        <taxon>Bacillales</taxon>
        <taxon>Paenibacillaceae</taxon>
        <taxon>Paenibacillus</taxon>
    </lineage>
</organism>
<keyword evidence="2" id="KW-1185">Reference proteome</keyword>
<comment type="caution">
    <text evidence="1">The sequence shown here is derived from an EMBL/GenBank/DDBJ whole genome shotgun (WGS) entry which is preliminary data.</text>
</comment>
<gene>
    <name evidence="1" type="ORF">PAECIP111892_02909</name>
</gene>
<dbReference type="EMBL" id="CAKMMG010000003">
    <property type="protein sequence ID" value="CAH1207504.1"/>
    <property type="molecule type" value="Genomic_DNA"/>
</dbReference>
<accession>A0ABN8GEY0</accession>
<proteinExistence type="predicted"/>
<protein>
    <submittedName>
        <fullName evidence="1">Uncharacterized protein</fullName>
    </submittedName>
</protein>
<name>A0ABN8GEY0_9BACL</name>
<sequence length="67" mass="8057">MLLQPCGSLYSRILYRKKRYHPHTNSLLIYLDVIDYNERFSERVIRGFGDLEVKKMLNEMFETGMLN</sequence>